<evidence type="ECO:0000256" key="3">
    <source>
        <dbReference type="ARBA" id="ARBA00022723"/>
    </source>
</evidence>
<dbReference type="InterPro" id="IPR005844">
    <property type="entry name" value="A-D-PHexomutase_a/b/a-I"/>
</dbReference>
<dbReference type="InterPro" id="IPR036900">
    <property type="entry name" value="A-D-PHexomutase_C_sf"/>
</dbReference>
<dbReference type="InterPro" id="IPR006352">
    <property type="entry name" value="GlmM_bact"/>
</dbReference>
<dbReference type="InterPro" id="IPR016066">
    <property type="entry name" value="A-D-PHexomutase_CS"/>
</dbReference>
<keyword evidence="4 8" id="KW-0460">Magnesium</keyword>
<comment type="cofactor">
    <cofactor evidence="8">
        <name>Mg(2+)</name>
        <dbReference type="ChEBI" id="CHEBI:18420"/>
    </cofactor>
    <text evidence="8">Binds 1 Mg(2+) ion per subunit.</text>
</comment>
<dbReference type="Pfam" id="PF00408">
    <property type="entry name" value="PGM_PMM_IV"/>
    <property type="match status" value="1"/>
</dbReference>
<feature type="domain" description="Alpha-D-phosphohexomutase alpha/beta/alpha" evidence="14">
    <location>
        <begin position="260"/>
        <end position="370"/>
    </location>
</feature>
<dbReference type="RefSeq" id="WP_353686292.1">
    <property type="nucleotide sequence ID" value="NZ_CP144374.1"/>
</dbReference>
<dbReference type="GO" id="GO:0008966">
    <property type="term" value="F:phosphoglucosamine mutase activity"/>
    <property type="evidence" value="ECO:0007669"/>
    <property type="project" value="UniProtKB-UniRule"/>
</dbReference>
<keyword evidence="3 8" id="KW-0479">Metal-binding</keyword>
<comment type="PTM">
    <text evidence="8">Activated by phosphorylation.</text>
</comment>
<evidence type="ECO:0000256" key="10">
    <source>
        <dbReference type="RuleBase" id="RU004327"/>
    </source>
</evidence>
<dbReference type="InterPro" id="IPR050060">
    <property type="entry name" value="Phosphoglucosamine_mutase"/>
</dbReference>
<dbReference type="GO" id="GO:0004615">
    <property type="term" value="F:phosphomannomutase activity"/>
    <property type="evidence" value="ECO:0007669"/>
    <property type="project" value="TreeGrafter"/>
</dbReference>
<name>A0AAU8H1V7_9BACT</name>
<evidence type="ECO:0000259" key="14">
    <source>
        <dbReference type="Pfam" id="PF02880"/>
    </source>
</evidence>
<dbReference type="InterPro" id="IPR005846">
    <property type="entry name" value="A-D-PHexomutase_a/b/a-III"/>
</dbReference>
<dbReference type="InterPro" id="IPR005845">
    <property type="entry name" value="A-D-PHexomutase_a/b/a-II"/>
</dbReference>
<evidence type="ECO:0000256" key="8">
    <source>
        <dbReference type="HAMAP-Rule" id="MF_01554"/>
    </source>
</evidence>
<dbReference type="SUPFAM" id="SSF55957">
    <property type="entry name" value="Phosphoglucomutase, C-terminal domain"/>
    <property type="match status" value="1"/>
</dbReference>
<evidence type="ECO:0000259" key="13">
    <source>
        <dbReference type="Pfam" id="PF02879"/>
    </source>
</evidence>
<feature type="binding site" evidence="8">
    <location>
        <position position="247"/>
    </location>
    <ligand>
        <name>Mg(2+)</name>
        <dbReference type="ChEBI" id="CHEBI:18420"/>
    </ligand>
</feature>
<sequence length="451" mass="50196">MKLFGTDGIRGTINQYPMIPELCMKVGMSLCFILKQRISHKPKILIGKDTRISGYMIESALTAGITSMGGDVYLVGPIPTPAIAFLVKSMRQDAGMVISASHNPFPDNGIKIFSNDGFKVSEDIENTIEKFLNEPDFPQSRPQAKALGKAFRIEDAVGRYIEFVKSTLPKNFTFEGLKVVIDPANGAAYKITPTLFRELGAEVITINDKPDGLNINRECGALYPQELIKKVIETQANLGIAHDGDADRTILIDEKGNIIDGDIILSIWATELKKQKKLKKNTVVATVMTNSGVENYLKTQGIKLIRTQVGDRYVVEEMLKGGYNLGGEQSGHIVCLDYSCTGDGAITAVQVAYIMMKNGKFLSELTKEISRYPQLLKNIRIPERISKKEAIKKLEDLNFKISKLQQEIKGRILIRPSGTEPKIRIMVEEEDPGRANKILEELEELVKQKLY</sequence>
<evidence type="ECO:0000256" key="5">
    <source>
        <dbReference type="ARBA" id="ARBA00023235"/>
    </source>
</evidence>
<evidence type="ECO:0000256" key="1">
    <source>
        <dbReference type="ARBA" id="ARBA00010231"/>
    </source>
</evidence>
<dbReference type="PANTHER" id="PTHR42946:SF1">
    <property type="entry name" value="PHOSPHOGLUCOMUTASE (ALPHA-D-GLUCOSE-1,6-BISPHOSPHATE-DEPENDENT)"/>
    <property type="match status" value="1"/>
</dbReference>
<feature type="domain" description="Alpha-D-phosphohexomutase alpha/beta/alpha" evidence="13">
    <location>
        <begin position="159"/>
        <end position="256"/>
    </location>
</feature>
<dbReference type="GO" id="GO:0009252">
    <property type="term" value="P:peptidoglycan biosynthetic process"/>
    <property type="evidence" value="ECO:0007669"/>
    <property type="project" value="TreeGrafter"/>
</dbReference>
<evidence type="ECO:0000256" key="9">
    <source>
        <dbReference type="RuleBase" id="RU004326"/>
    </source>
</evidence>
<dbReference type="CDD" id="cd05802">
    <property type="entry name" value="GlmM"/>
    <property type="match status" value="1"/>
</dbReference>
<dbReference type="SUPFAM" id="SSF53738">
    <property type="entry name" value="Phosphoglucomutase, first 3 domains"/>
    <property type="match status" value="3"/>
</dbReference>
<dbReference type="Gene3D" id="3.30.310.50">
    <property type="entry name" value="Alpha-D-phosphohexomutase, C-terminal domain"/>
    <property type="match status" value="1"/>
</dbReference>
<comment type="catalytic activity">
    <reaction evidence="8 10">
        <text>alpha-D-glucosamine 1-phosphate = D-glucosamine 6-phosphate</text>
        <dbReference type="Rhea" id="RHEA:23424"/>
        <dbReference type="ChEBI" id="CHEBI:58516"/>
        <dbReference type="ChEBI" id="CHEBI:58725"/>
        <dbReference type="EC" id="5.4.2.10"/>
    </reaction>
</comment>
<dbReference type="FunFam" id="3.40.120.10:FF:000002">
    <property type="entry name" value="Phosphoglucosamine mutase"/>
    <property type="match status" value="1"/>
</dbReference>
<dbReference type="Pfam" id="PF02880">
    <property type="entry name" value="PGM_PMM_III"/>
    <property type="match status" value="1"/>
</dbReference>
<feature type="binding site" description="via phosphate group" evidence="8">
    <location>
        <position position="101"/>
    </location>
    <ligand>
        <name>Mg(2+)</name>
        <dbReference type="ChEBI" id="CHEBI:18420"/>
    </ligand>
</feature>
<feature type="modified residue" description="Phosphoserine" evidence="8">
    <location>
        <position position="101"/>
    </location>
</feature>
<feature type="domain" description="Alpha-D-phosphohexomutase C-terminal" evidence="11">
    <location>
        <begin position="377"/>
        <end position="444"/>
    </location>
</feature>
<comment type="similarity">
    <text evidence="1 8 9">Belongs to the phosphohexose mutase family.</text>
</comment>
<dbReference type="InterPro" id="IPR005843">
    <property type="entry name" value="A-D-PHexomutase_C"/>
</dbReference>
<dbReference type="EC" id="5.4.2.10" evidence="6 8"/>
<organism evidence="15">
    <name type="scientific">Thermodesulfovibrio obliviosus</name>
    <dbReference type="NCBI Taxonomy" id="3118332"/>
    <lineage>
        <taxon>Bacteria</taxon>
        <taxon>Pseudomonadati</taxon>
        <taxon>Nitrospirota</taxon>
        <taxon>Thermodesulfovibrionia</taxon>
        <taxon>Thermodesulfovibrionales</taxon>
        <taxon>Thermodesulfovibrionaceae</taxon>
        <taxon>Thermodesulfovibrio</taxon>
    </lineage>
</organism>
<keyword evidence="5 8" id="KW-0413">Isomerase</keyword>
<dbReference type="InterPro" id="IPR005841">
    <property type="entry name" value="Alpha-D-phosphohexomutase_SF"/>
</dbReference>
<keyword evidence="2 8" id="KW-0597">Phosphoprotein</keyword>
<dbReference type="GO" id="GO:0006048">
    <property type="term" value="P:UDP-N-acetylglucosamine biosynthetic process"/>
    <property type="evidence" value="ECO:0007669"/>
    <property type="project" value="TreeGrafter"/>
</dbReference>
<evidence type="ECO:0000256" key="7">
    <source>
        <dbReference type="ARBA" id="ARBA00068193"/>
    </source>
</evidence>
<dbReference type="HAMAP" id="MF_01554_B">
    <property type="entry name" value="GlmM_B"/>
    <property type="match status" value="1"/>
</dbReference>
<dbReference type="NCBIfam" id="TIGR01455">
    <property type="entry name" value="glmM"/>
    <property type="match status" value="1"/>
</dbReference>
<dbReference type="InterPro" id="IPR016055">
    <property type="entry name" value="A-D-PHexomutase_a/b/a-I/II/III"/>
</dbReference>
<accession>A0AAU8H1V7</accession>
<dbReference type="PANTHER" id="PTHR42946">
    <property type="entry name" value="PHOSPHOHEXOSE MUTASE"/>
    <property type="match status" value="1"/>
</dbReference>
<gene>
    <name evidence="8 15" type="primary">glmM</name>
    <name evidence="15" type="ORF">V4D31_00510</name>
</gene>
<dbReference type="PROSITE" id="PS00710">
    <property type="entry name" value="PGM_PMM"/>
    <property type="match status" value="1"/>
</dbReference>
<feature type="binding site" evidence="8">
    <location>
        <position position="245"/>
    </location>
    <ligand>
        <name>Mg(2+)</name>
        <dbReference type="ChEBI" id="CHEBI:18420"/>
    </ligand>
</feature>
<dbReference type="NCBIfam" id="NF008139">
    <property type="entry name" value="PRK10887.1"/>
    <property type="match status" value="1"/>
</dbReference>
<proteinExistence type="inferred from homology"/>
<dbReference type="Pfam" id="PF02878">
    <property type="entry name" value="PGM_PMM_I"/>
    <property type="match status" value="1"/>
</dbReference>
<feature type="domain" description="Alpha-D-phosphohexomutase alpha/beta/alpha" evidence="12">
    <location>
        <begin position="2"/>
        <end position="137"/>
    </location>
</feature>
<evidence type="ECO:0000259" key="12">
    <source>
        <dbReference type="Pfam" id="PF02878"/>
    </source>
</evidence>
<feature type="active site" description="Phosphoserine intermediate" evidence="8">
    <location>
        <position position="101"/>
    </location>
</feature>
<dbReference type="EMBL" id="CP144374">
    <property type="protein sequence ID" value="XCH48650.1"/>
    <property type="molecule type" value="Genomic_DNA"/>
</dbReference>
<dbReference type="KEGG" id="tob:V4D31_00510"/>
<evidence type="ECO:0000256" key="6">
    <source>
        <dbReference type="ARBA" id="ARBA00066330"/>
    </source>
</evidence>
<evidence type="ECO:0000256" key="2">
    <source>
        <dbReference type="ARBA" id="ARBA00022553"/>
    </source>
</evidence>
<dbReference type="GO" id="GO:0005829">
    <property type="term" value="C:cytosol"/>
    <property type="evidence" value="ECO:0007669"/>
    <property type="project" value="TreeGrafter"/>
</dbReference>
<dbReference type="PRINTS" id="PR00509">
    <property type="entry name" value="PGMPMM"/>
</dbReference>
<dbReference type="FunFam" id="3.40.120.10:FF:000001">
    <property type="entry name" value="Phosphoglucosamine mutase"/>
    <property type="match status" value="1"/>
</dbReference>
<evidence type="ECO:0000259" key="11">
    <source>
        <dbReference type="Pfam" id="PF00408"/>
    </source>
</evidence>
<feature type="binding site" evidence="8">
    <location>
        <position position="243"/>
    </location>
    <ligand>
        <name>Mg(2+)</name>
        <dbReference type="ChEBI" id="CHEBI:18420"/>
    </ligand>
</feature>
<dbReference type="AlphaFoldDB" id="A0AAU8H1V7"/>
<comment type="function">
    <text evidence="8 10">Catalyzes the conversion of glucosamine-6-phosphate to glucosamine-1-phosphate.</text>
</comment>
<dbReference type="GO" id="GO:0000287">
    <property type="term" value="F:magnesium ion binding"/>
    <property type="evidence" value="ECO:0007669"/>
    <property type="project" value="UniProtKB-UniRule"/>
</dbReference>
<dbReference type="Pfam" id="PF02879">
    <property type="entry name" value="PGM_PMM_II"/>
    <property type="match status" value="1"/>
</dbReference>
<evidence type="ECO:0000313" key="15">
    <source>
        <dbReference type="EMBL" id="XCH48650.1"/>
    </source>
</evidence>
<reference evidence="15" key="1">
    <citation type="submission" date="2024-01" db="EMBL/GenBank/DDBJ databases">
        <title>The first autotrophic representatives of the genus Thermodesulfovibrio.</title>
        <authorList>
            <person name="Maltseva A.I."/>
            <person name="Elcheninov A.G."/>
            <person name="Kublanov I.V."/>
            <person name="Lebedinsky A.V."/>
            <person name="Frolov E.N."/>
        </authorList>
    </citation>
    <scope>NUCLEOTIDE SEQUENCE</scope>
    <source>
        <strain evidence="15">3462-1</strain>
    </source>
</reference>
<dbReference type="Gene3D" id="3.40.120.10">
    <property type="entry name" value="Alpha-D-Glucose-1,6-Bisphosphate, subunit A, domain 3"/>
    <property type="match status" value="3"/>
</dbReference>
<dbReference type="GO" id="GO:0005975">
    <property type="term" value="P:carbohydrate metabolic process"/>
    <property type="evidence" value="ECO:0007669"/>
    <property type="project" value="InterPro"/>
</dbReference>
<protein>
    <recommendedName>
        <fullName evidence="7 8">Phosphoglucosamine mutase</fullName>
        <ecNumber evidence="6 8">5.4.2.10</ecNumber>
    </recommendedName>
</protein>
<evidence type="ECO:0000256" key="4">
    <source>
        <dbReference type="ARBA" id="ARBA00022842"/>
    </source>
</evidence>